<protein>
    <submittedName>
        <fullName evidence="3">Uncharacterized protein</fullName>
    </submittedName>
</protein>
<dbReference type="EMBL" id="MU004328">
    <property type="protein sequence ID" value="KAF2657133.1"/>
    <property type="molecule type" value="Genomic_DNA"/>
</dbReference>
<feature type="compositionally biased region" description="Pro residues" evidence="1">
    <location>
        <begin position="391"/>
        <end position="401"/>
    </location>
</feature>
<keyword evidence="2" id="KW-0472">Membrane</keyword>
<dbReference type="AlphaFoldDB" id="A0A6A6TE08"/>
<sequence length="619" mass="67186">MADIEKSRSSLAASENHSLCSSPFVSSVPSAYEHSNHVFMWEYENTEGLQNCSCRRRRRSSTQAFRLLASFTLSAMIATLVLWLLYEQDNKFGLIMRGMTTTEKVDFVMTTEEDLFAELHGSDIPQVVPSELAHATEEHHAAVMIASAVPGRRVTKRAIEEDPSPSLEPNTYLTDELDTHVDADTTSGGDKLVFDIDENELSKVRTADAQLHPLLIPGWLPGRPHFPPSWQSAFRKIKYNSTKSTNTSVAATPISTTFVVETNASRVQDVTFKGWPASTPLSSSRSSSAHWGPPTSTAHGAPPTFTARPTWTYGNRPWGGRPPWWNATGTGRPAWATGTGRPSWVPWTESGPHAYPTGYGHSNASHYSGNSTYTHSSGTAPFANSTAHSNPQPPMVPPNRPTPHFTTCLIPHPSTSTSSEDPRSTNTHAHPALSPRGGSPFKRPYPPLILPPSTITQLTRTLGALPIHLPSRPFPMPLHSLSASDWAALYEEYAHDARIQALITAFATALSPEQADGRDAAQVHAFLDTLARVWIPVGVGRVRFDRWGADAARVLSKVRGGEEEAEGFLLRAVAGGLVQLGRPVVLCGGGGRAEVDALGIEGGGGDGESERECWARLFD</sequence>
<keyword evidence="2" id="KW-1133">Transmembrane helix</keyword>
<feature type="region of interest" description="Disordered" evidence="1">
    <location>
        <begin position="370"/>
        <end position="443"/>
    </location>
</feature>
<keyword evidence="4" id="KW-1185">Reference proteome</keyword>
<reference evidence="3" key="1">
    <citation type="journal article" date="2020" name="Stud. Mycol.">
        <title>101 Dothideomycetes genomes: a test case for predicting lifestyles and emergence of pathogens.</title>
        <authorList>
            <person name="Haridas S."/>
            <person name="Albert R."/>
            <person name="Binder M."/>
            <person name="Bloem J."/>
            <person name="Labutti K."/>
            <person name="Salamov A."/>
            <person name="Andreopoulos B."/>
            <person name="Baker S."/>
            <person name="Barry K."/>
            <person name="Bills G."/>
            <person name="Bluhm B."/>
            <person name="Cannon C."/>
            <person name="Castanera R."/>
            <person name="Culley D."/>
            <person name="Daum C."/>
            <person name="Ezra D."/>
            <person name="Gonzalez J."/>
            <person name="Henrissat B."/>
            <person name="Kuo A."/>
            <person name="Liang C."/>
            <person name="Lipzen A."/>
            <person name="Lutzoni F."/>
            <person name="Magnuson J."/>
            <person name="Mondo S."/>
            <person name="Nolan M."/>
            <person name="Ohm R."/>
            <person name="Pangilinan J."/>
            <person name="Park H.-J."/>
            <person name="Ramirez L."/>
            <person name="Alfaro M."/>
            <person name="Sun H."/>
            <person name="Tritt A."/>
            <person name="Yoshinaga Y."/>
            <person name="Zwiers L.-H."/>
            <person name="Turgeon B."/>
            <person name="Goodwin S."/>
            <person name="Spatafora J."/>
            <person name="Crous P."/>
            <person name="Grigoriev I."/>
        </authorList>
    </citation>
    <scope>NUCLEOTIDE SEQUENCE</scope>
    <source>
        <strain evidence="3">CBS 122681</strain>
    </source>
</reference>
<feature type="compositionally biased region" description="Polar residues" evidence="1">
    <location>
        <begin position="413"/>
        <end position="428"/>
    </location>
</feature>
<accession>A0A6A6TE08</accession>
<name>A0A6A6TE08_9PLEO</name>
<feature type="compositionally biased region" description="Polar residues" evidence="1">
    <location>
        <begin position="370"/>
        <end position="390"/>
    </location>
</feature>
<organism evidence="3 4">
    <name type="scientific">Lophiostoma macrostomum CBS 122681</name>
    <dbReference type="NCBI Taxonomy" id="1314788"/>
    <lineage>
        <taxon>Eukaryota</taxon>
        <taxon>Fungi</taxon>
        <taxon>Dikarya</taxon>
        <taxon>Ascomycota</taxon>
        <taxon>Pezizomycotina</taxon>
        <taxon>Dothideomycetes</taxon>
        <taxon>Pleosporomycetidae</taxon>
        <taxon>Pleosporales</taxon>
        <taxon>Lophiostomataceae</taxon>
        <taxon>Lophiostoma</taxon>
    </lineage>
</organism>
<dbReference type="Proteomes" id="UP000799324">
    <property type="component" value="Unassembled WGS sequence"/>
</dbReference>
<feature type="region of interest" description="Disordered" evidence="1">
    <location>
        <begin position="277"/>
        <end position="313"/>
    </location>
</feature>
<evidence type="ECO:0000313" key="3">
    <source>
        <dbReference type="EMBL" id="KAF2657133.1"/>
    </source>
</evidence>
<evidence type="ECO:0000256" key="1">
    <source>
        <dbReference type="SAM" id="MobiDB-lite"/>
    </source>
</evidence>
<proteinExistence type="predicted"/>
<evidence type="ECO:0000256" key="2">
    <source>
        <dbReference type="SAM" id="Phobius"/>
    </source>
</evidence>
<feature type="transmembrane region" description="Helical" evidence="2">
    <location>
        <begin position="65"/>
        <end position="86"/>
    </location>
</feature>
<evidence type="ECO:0000313" key="4">
    <source>
        <dbReference type="Proteomes" id="UP000799324"/>
    </source>
</evidence>
<gene>
    <name evidence="3" type="ORF">K491DRAFT_344908</name>
</gene>
<keyword evidence="2" id="KW-0812">Transmembrane</keyword>